<dbReference type="EMBL" id="FPBX01000024">
    <property type="protein sequence ID" value="SFU82362.1"/>
    <property type="molecule type" value="Genomic_DNA"/>
</dbReference>
<gene>
    <name evidence="4" type="ORF">SAMN04489707_10243</name>
</gene>
<keyword evidence="2" id="KW-0472">Membrane</keyword>
<dbReference type="Gene3D" id="3.40.50.2000">
    <property type="entry name" value="Glycogen Phosphorylase B"/>
    <property type="match status" value="1"/>
</dbReference>
<reference evidence="4 5" key="1">
    <citation type="submission" date="2016-10" db="EMBL/GenBank/DDBJ databases">
        <authorList>
            <person name="de Groot N.N."/>
        </authorList>
    </citation>
    <scope>NUCLEOTIDE SEQUENCE [LARGE SCALE GENOMIC DNA]</scope>
    <source>
        <strain evidence="4 5">R-24608</strain>
    </source>
</reference>
<evidence type="ECO:0000313" key="4">
    <source>
        <dbReference type="EMBL" id="SFU82362.1"/>
    </source>
</evidence>
<name>A0A1I7JB34_9BURK</name>
<dbReference type="PANTHER" id="PTHR46401:SF2">
    <property type="entry name" value="GLYCOSYLTRANSFERASE WBBK-RELATED"/>
    <property type="match status" value="1"/>
</dbReference>
<proteinExistence type="predicted"/>
<feature type="transmembrane region" description="Helical" evidence="2">
    <location>
        <begin position="132"/>
        <end position="154"/>
    </location>
</feature>
<evidence type="ECO:0000259" key="3">
    <source>
        <dbReference type="Pfam" id="PF00534"/>
    </source>
</evidence>
<accession>A0A1I7JB34</accession>
<evidence type="ECO:0000256" key="2">
    <source>
        <dbReference type="SAM" id="Phobius"/>
    </source>
</evidence>
<dbReference type="RefSeq" id="WP_074930268.1">
    <property type="nucleotide sequence ID" value="NZ_CYIG01000030.1"/>
</dbReference>
<protein>
    <recommendedName>
        <fullName evidence="3">Glycosyl transferase family 1 domain-containing protein</fullName>
    </recommendedName>
</protein>
<dbReference type="OrthoDB" id="9801609at2"/>
<organism evidence="4 5">
    <name type="scientific">Paenacidovorax caeni</name>
    <dbReference type="NCBI Taxonomy" id="343013"/>
    <lineage>
        <taxon>Bacteria</taxon>
        <taxon>Pseudomonadati</taxon>
        <taxon>Pseudomonadota</taxon>
        <taxon>Betaproteobacteria</taxon>
        <taxon>Burkholderiales</taxon>
        <taxon>Comamonadaceae</taxon>
        <taxon>Paenacidovorax</taxon>
    </lineage>
</organism>
<keyword evidence="1" id="KW-0808">Transferase</keyword>
<evidence type="ECO:0000313" key="5">
    <source>
        <dbReference type="Proteomes" id="UP000183656"/>
    </source>
</evidence>
<evidence type="ECO:0000256" key="1">
    <source>
        <dbReference type="ARBA" id="ARBA00022679"/>
    </source>
</evidence>
<dbReference type="SUPFAM" id="SSF53756">
    <property type="entry name" value="UDP-Glycosyltransferase/glycogen phosphorylase"/>
    <property type="match status" value="1"/>
</dbReference>
<keyword evidence="2" id="KW-0812">Transmembrane</keyword>
<dbReference type="STRING" id="343013.SAMN04489707_10243"/>
<dbReference type="Pfam" id="PF00534">
    <property type="entry name" value="Glycos_transf_1"/>
    <property type="match status" value="1"/>
</dbReference>
<dbReference type="AlphaFoldDB" id="A0A1I7JB34"/>
<sequence>MKHFGIFLAFPPLVDLRSQGLGRYLAMFLKGGEEIPDIRFTIVCPSWNKEALIELFRSERVPLHAFDIISPEGKPFALRIFEALKTYRGRGGRRAEWVVRLAGSAKELSLACLKHLMRRAVQVHNLASAVKFFLQSFIALPIAVVSLLVLGVFYCVRYISVLSQALALRLLSSTSAQIKQAITKFLAYPQNQDWVVQLFDEMQRHEIERMLQKIGELSKVQAWYCPTAFWPEFQSINKPRLLCVPDVVLSDFPVGFSRVNGDRFLSVFKNVEDAIANGERFVTYSENVKWGTLVDRYSVAEGDVSVIRHAPNTLHQYVSVSGFADSEAASLHMCSVWLRQAFQRSTNAIYTSDFRNNRLKFIFYASQFRPNKNILVLLRAFDFLLRKRFIGYKLIMTGNPIHLPEVGDFVRNSGLERDVIFLREISVSELAACYKLADLAVNPTLSEGGCPFTFTEALSVGTPVVMSRIPVAEEVLTDPVLQEMTFFDPYDWRDCAKRIEWALGHREELLATQRKTYAQLSQRTWTDVVNEHIRVLEEISTPDLKDAVV</sequence>
<dbReference type="InterPro" id="IPR001296">
    <property type="entry name" value="Glyco_trans_1"/>
</dbReference>
<keyword evidence="5" id="KW-1185">Reference proteome</keyword>
<keyword evidence="2" id="KW-1133">Transmembrane helix</keyword>
<dbReference type="Proteomes" id="UP000183656">
    <property type="component" value="Unassembled WGS sequence"/>
</dbReference>
<dbReference type="PANTHER" id="PTHR46401">
    <property type="entry name" value="GLYCOSYLTRANSFERASE WBBK-RELATED"/>
    <property type="match status" value="1"/>
</dbReference>
<dbReference type="GO" id="GO:0016757">
    <property type="term" value="F:glycosyltransferase activity"/>
    <property type="evidence" value="ECO:0007669"/>
    <property type="project" value="InterPro"/>
</dbReference>
<feature type="domain" description="Glycosyl transferase family 1" evidence="3">
    <location>
        <begin position="356"/>
        <end position="509"/>
    </location>
</feature>